<feature type="compositionally biased region" description="Basic and acidic residues" evidence="3">
    <location>
        <begin position="47"/>
        <end position="74"/>
    </location>
</feature>
<evidence type="ECO:0000256" key="2">
    <source>
        <dbReference type="ARBA" id="ARBA00023004"/>
    </source>
</evidence>
<feature type="region of interest" description="Disordered" evidence="3">
    <location>
        <begin position="1248"/>
        <end position="1310"/>
    </location>
</feature>
<dbReference type="InterPro" id="IPR003349">
    <property type="entry name" value="JmjN"/>
</dbReference>
<feature type="region of interest" description="Disordered" evidence="3">
    <location>
        <begin position="667"/>
        <end position="694"/>
    </location>
</feature>
<feature type="region of interest" description="Disordered" evidence="3">
    <location>
        <begin position="1208"/>
        <end position="1234"/>
    </location>
</feature>
<dbReference type="InterPro" id="IPR003347">
    <property type="entry name" value="JmjC_dom"/>
</dbReference>
<name>A0A1Y1I847_KLENI</name>
<gene>
    <name evidence="6" type="ORF">KFL_002710170</name>
</gene>
<feature type="region of interest" description="Disordered" evidence="3">
    <location>
        <begin position="1119"/>
        <end position="1156"/>
    </location>
</feature>
<dbReference type="GO" id="GO:0010468">
    <property type="term" value="P:regulation of gene expression"/>
    <property type="evidence" value="ECO:0000318"/>
    <property type="project" value="GO_Central"/>
</dbReference>
<evidence type="ECO:0000256" key="1">
    <source>
        <dbReference type="ARBA" id="ARBA00022723"/>
    </source>
</evidence>
<evidence type="ECO:0000313" key="6">
    <source>
        <dbReference type="EMBL" id="GAQ86122.1"/>
    </source>
</evidence>
<accession>A0A1Y1I847</accession>
<evidence type="ECO:0000259" key="5">
    <source>
        <dbReference type="PROSITE" id="PS51184"/>
    </source>
</evidence>
<dbReference type="Proteomes" id="UP000054558">
    <property type="component" value="Unassembled WGS sequence"/>
</dbReference>
<feature type="compositionally biased region" description="Acidic residues" evidence="3">
    <location>
        <begin position="768"/>
        <end position="779"/>
    </location>
</feature>
<feature type="compositionally biased region" description="Low complexity" evidence="3">
    <location>
        <begin position="814"/>
        <end position="826"/>
    </location>
</feature>
<feature type="compositionally biased region" description="Gly residues" evidence="3">
    <location>
        <begin position="986"/>
        <end position="996"/>
    </location>
</feature>
<sequence length="1361" mass="146045">MAQLSAPEQGRKKKRLGFGLQPAMKKGRMMALVEEEDAPSVAPLGKTARERSMNQEKEKQKRRTREEERKKARRSMKEELLARFHKELEKEEEAESISEWIERVESCPVFTPTKEQFEDPLKYIESIAPEVAAEFGICKVIPPGCYVSRMFTGRTKFWDTDFKMEVRKQPLRMVDWDKKDTATKDVNFNKDTKLWTVKELEEWANDFVTKNYENSASMLQLRFIEREFWKEFLLRQNKSVRYASDVPGTVFDDWEALGRSKWNLGTLPTLPDSVLRIVEDGAPPIPGVTEPMLYVGMLFSMFAWHVEDQYLYSINYHHLGAPKTWYGVPGQAAQAFERVAREKVFNLPDDEAGLARTLRLLIGKTIMFPPGLLVDAGVPVCRAVQQPGEFVITFPRSYHAGFSNGFNCGEAVNFAMPDWFAYGAACTRRYRLLRQVQVVAYDELLCKEAEQLHARMHANSDTHYEPTAMDTATMVEFVRLMRWQHWQRWRLANKGFTAEPIQLVQRKSVECALCNHKNYLAYVLCDCNDGAPMCLNHPEELRACRCRPQRAPDNSLFPGGAVYHALELPVLEAIAAEFESQPGVPKKLADTAKHEVTKEELKDVAVLGAAREELMGDGQPREGGASMRGYRRWAPIDGYDYAGAGGTSQCMAIQIFPERLLWRPSKLAPAGNQPATPPQAAPTSGRQPASTTAPLTAPQALPELSGRDEEPSGVPVRAECSFAEWRAEREGCVHGEHTSREMLAGLGVTEGAEVEVAPVTRGAGAGFEGEENTAGEEGNDGGRERDVGEDAEPEPKPADASMEVGASEQSVPLEAASAVAAPQAAEETAEQAQEDGTSDPGVPQVASMAPGRDADGGNNAPLARPETDPNVASEGKPSIGQRPGSATGSESRVGEEEGALSAGADERQGTDFGEVSGRALLEDEPKAPVRVSEVPKDGGDETNPEGGSQEGQAEAPAVVEAAVLVGATEDAGHQGEMGQAEDGEGAPHGGEDGFIGGNLQAAGQTEEGVTEAEVGRAGGGVAGAEDATILDAAGDAVSSGEGAKQAASGRLSWFMSKFSGLVRGRQDVNADGMQLPSESVSVGAMGQEAGAGLVLPGAASAVGAGEQTRMQLAPSLSAGVLSSDEPHGRTAAGGVSGRAPNSTLTELPRQSTPESGLMLDCKKGGPRGNGLTTNGSDLNQIEGGMAGTLAQVAGGQTGIDTMRNATPVSAAAEETAHRGAAEERPPQGISAAGRGPLVGAARAAQLAVRHEQGNGQGQRKRGLREERPEPKRSQAQESTTGTNQCQKQRESSPSGNDSDEVPISVKKRKMLPQMVGATAVSRLGLHEVRASKPAAVTPQIAGKRVDHSTLDLNEVPEGAMA</sequence>
<organism evidence="6 7">
    <name type="scientific">Klebsormidium nitens</name>
    <name type="common">Green alga</name>
    <name type="synonym">Ulothrix nitens</name>
    <dbReference type="NCBI Taxonomy" id="105231"/>
    <lineage>
        <taxon>Eukaryota</taxon>
        <taxon>Viridiplantae</taxon>
        <taxon>Streptophyta</taxon>
        <taxon>Klebsormidiophyceae</taxon>
        <taxon>Klebsormidiales</taxon>
        <taxon>Klebsormidiaceae</taxon>
        <taxon>Klebsormidium</taxon>
    </lineage>
</organism>
<reference evidence="6 7" key="1">
    <citation type="journal article" date="2014" name="Nat. Commun.">
        <title>Klebsormidium flaccidum genome reveals primary factors for plant terrestrial adaptation.</title>
        <authorList>
            <person name="Hori K."/>
            <person name="Maruyama F."/>
            <person name="Fujisawa T."/>
            <person name="Togashi T."/>
            <person name="Yamamoto N."/>
            <person name="Seo M."/>
            <person name="Sato S."/>
            <person name="Yamada T."/>
            <person name="Mori H."/>
            <person name="Tajima N."/>
            <person name="Moriyama T."/>
            <person name="Ikeuchi M."/>
            <person name="Watanabe M."/>
            <person name="Wada H."/>
            <person name="Kobayashi K."/>
            <person name="Saito M."/>
            <person name="Masuda T."/>
            <person name="Sasaki-Sekimoto Y."/>
            <person name="Mashiguchi K."/>
            <person name="Awai K."/>
            <person name="Shimojima M."/>
            <person name="Masuda S."/>
            <person name="Iwai M."/>
            <person name="Nobusawa T."/>
            <person name="Narise T."/>
            <person name="Kondo S."/>
            <person name="Saito H."/>
            <person name="Sato R."/>
            <person name="Murakawa M."/>
            <person name="Ihara Y."/>
            <person name="Oshima-Yamada Y."/>
            <person name="Ohtaka K."/>
            <person name="Satoh M."/>
            <person name="Sonobe K."/>
            <person name="Ishii M."/>
            <person name="Ohtani R."/>
            <person name="Kanamori-Sato M."/>
            <person name="Honoki R."/>
            <person name="Miyazaki D."/>
            <person name="Mochizuki H."/>
            <person name="Umetsu J."/>
            <person name="Higashi K."/>
            <person name="Shibata D."/>
            <person name="Kamiya Y."/>
            <person name="Sato N."/>
            <person name="Nakamura Y."/>
            <person name="Tabata S."/>
            <person name="Ida S."/>
            <person name="Kurokawa K."/>
            <person name="Ohta H."/>
        </authorList>
    </citation>
    <scope>NUCLEOTIDE SEQUENCE [LARGE SCALE GENOMIC DNA]</scope>
    <source>
        <strain evidence="6 7">NIES-2285</strain>
    </source>
</reference>
<feature type="compositionally biased region" description="Polar residues" evidence="3">
    <location>
        <begin position="684"/>
        <end position="694"/>
    </location>
</feature>
<feature type="region of interest" description="Disordered" evidence="3">
    <location>
        <begin position="761"/>
        <end position="1012"/>
    </location>
</feature>
<dbReference type="PROSITE" id="PS51184">
    <property type="entry name" value="JMJC"/>
    <property type="match status" value="1"/>
</dbReference>
<dbReference type="GO" id="GO:0000785">
    <property type="term" value="C:chromatin"/>
    <property type="evidence" value="ECO:0000318"/>
    <property type="project" value="GO_Central"/>
</dbReference>
<dbReference type="GO" id="GO:0005634">
    <property type="term" value="C:nucleus"/>
    <property type="evidence" value="ECO:0000318"/>
    <property type="project" value="GO_Central"/>
</dbReference>
<feature type="compositionally biased region" description="Polar residues" evidence="3">
    <location>
        <begin position="1139"/>
        <end position="1154"/>
    </location>
</feature>
<feature type="compositionally biased region" description="Basic and acidic residues" evidence="3">
    <location>
        <begin position="780"/>
        <end position="797"/>
    </location>
</feature>
<dbReference type="Gene3D" id="2.60.120.650">
    <property type="entry name" value="Cupin"/>
    <property type="match status" value="1"/>
</dbReference>
<dbReference type="EMBL" id="DF237220">
    <property type="protein sequence ID" value="GAQ86122.1"/>
    <property type="molecule type" value="Genomic_DNA"/>
</dbReference>
<evidence type="ECO:0000259" key="4">
    <source>
        <dbReference type="PROSITE" id="PS51183"/>
    </source>
</evidence>
<dbReference type="GO" id="GO:0032452">
    <property type="term" value="F:histone demethylase activity"/>
    <property type="evidence" value="ECO:0000318"/>
    <property type="project" value="GO_Central"/>
</dbReference>
<dbReference type="STRING" id="105231.A0A1Y1I847"/>
<feature type="compositionally biased region" description="Low complexity" evidence="3">
    <location>
        <begin position="950"/>
        <end position="969"/>
    </location>
</feature>
<keyword evidence="2" id="KW-0408">Iron</keyword>
<feature type="compositionally biased region" description="Acidic residues" evidence="3">
    <location>
        <begin position="827"/>
        <end position="837"/>
    </location>
</feature>
<feature type="domain" description="JmjC" evidence="5">
    <location>
        <begin position="256"/>
        <end position="431"/>
    </location>
</feature>
<feature type="region of interest" description="Disordered" evidence="3">
    <location>
        <begin position="1"/>
        <end position="74"/>
    </location>
</feature>
<dbReference type="GO" id="GO:0141052">
    <property type="term" value="F:histone H3 demethylase activity"/>
    <property type="evidence" value="ECO:0007669"/>
    <property type="project" value="UniProtKB-ARBA"/>
</dbReference>
<feature type="compositionally biased region" description="Basic and acidic residues" evidence="3">
    <location>
        <begin position="1263"/>
        <end position="1274"/>
    </location>
</feature>
<feature type="domain" description="JmjN" evidence="4">
    <location>
        <begin position="107"/>
        <end position="149"/>
    </location>
</feature>
<feature type="compositionally biased region" description="Polar residues" evidence="3">
    <location>
        <begin position="1275"/>
        <end position="1296"/>
    </location>
</feature>
<keyword evidence="1" id="KW-0479">Metal-binding</keyword>
<dbReference type="OrthoDB" id="1678912at2759"/>
<dbReference type="SMART" id="SM00558">
    <property type="entry name" value="JmjC"/>
    <property type="match status" value="1"/>
</dbReference>
<dbReference type="Pfam" id="PF02373">
    <property type="entry name" value="JmjC"/>
    <property type="match status" value="1"/>
</dbReference>
<dbReference type="SUPFAM" id="SSF51197">
    <property type="entry name" value="Clavaminate synthase-like"/>
    <property type="match status" value="1"/>
</dbReference>
<dbReference type="PANTHER" id="PTHR10694">
    <property type="entry name" value="LYSINE-SPECIFIC DEMETHYLASE"/>
    <property type="match status" value="1"/>
</dbReference>
<keyword evidence="7" id="KW-1185">Reference proteome</keyword>
<evidence type="ECO:0000313" key="7">
    <source>
        <dbReference type="Proteomes" id="UP000054558"/>
    </source>
</evidence>
<feature type="compositionally biased region" description="Basic and acidic residues" evidence="3">
    <location>
        <begin position="920"/>
        <end position="939"/>
    </location>
</feature>
<dbReference type="SMART" id="SM00545">
    <property type="entry name" value="JmjN"/>
    <property type="match status" value="1"/>
</dbReference>
<proteinExistence type="predicted"/>
<evidence type="ECO:0000256" key="3">
    <source>
        <dbReference type="SAM" id="MobiDB-lite"/>
    </source>
</evidence>
<protein>
    <submittedName>
        <fullName evidence="6">Transcription factor jumonji (Jmj) family protein</fullName>
    </submittedName>
</protein>
<dbReference type="GO" id="GO:0006338">
    <property type="term" value="P:chromatin remodeling"/>
    <property type="evidence" value="ECO:0000318"/>
    <property type="project" value="GO_Central"/>
</dbReference>
<dbReference type="Pfam" id="PF02375">
    <property type="entry name" value="JmjN"/>
    <property type="match status" value="1"/>
</dbReference>
<dbReference type="GO" id="GO:0046872">
    <property type="term" value="F:metal ion binding"/>
    <property type="evidence" value="ECO:0007669"/>
    <property type="project" value="UniProtKB-KW"/>
</dbReference>
<dbReference type="PANTHER" id="PTHR10694:SF33">
    <property type="entry name" value="LYSINE-SPECIFIC DEMETHYLASE 5"/>
    <property type="match status" value="1"/>
</dbReference>
<feature type="compositionally biased region" description="Basic and acidic residues" evidence="3">
    <location>
        <begin position="1214"/>
        <end position="1225"/>
    </location>
</feature>
<dbReference type="PROSITE" id="PS51183">
    <property type="entry name" value="JMJN"/>
    <property type="match status" value="1"/>
</dbReference>